<feature type="domain" description="RelA/SpoT" evidence="1">
    <location>
        <begin position="1"/>
        <end position="117"/>
    </location>
</feature>
<evidence type="ECO:0000259" key="1">
    <source>
        <dbReference type="SMART" id="SM00954"/>
    </source>
</evidence>
<dbReference type="InterPro" id="IPR043519">
    <property type="entry name" value="NT_sf"/>
</dbReference>
<dbReference type="PANTHER" id="PTHR47837:SF1">
    <property type="entry name" value="GTP PYROPHOSPHOKINASE YJBM"/>
    <property type="match status" value="1"/>
</dbReference>
<organism evidence="2 3">
    <name type="scientific">Paracoccus nototheniae</name>
    <dbReference type="NCBI Taxonomy" id="2489002"/>
    <lineage>
        <taxon>Bacteria</taxon>
        <taxon>Pseudomonadati</taxon>
        <taxon>Pseudomonadota</taxon>
        <taxon>Alphaproteobacteria</taxon>
        <taxon>Rhodobacterales</taxon>
        <taxon>Paracoccaceae</taxon>
        <taxon>Paracoccus</taxon>
    </lineage>
</organism>
<feature type="non-terminal residue" evidence="2">
    <location>
        <position position="1"/>
    </location>
</feature>
<keyword evidence="3" id="KW-1185">Reference proteome</keyword>
<dbReference type="SMART" id="SM00954">
    <property type="entry name" value="RelA_SpoT"/>
    <property type="match status" value="1"/>
</dbReference>
<comment type="caution">
    <text evidence="2">The sequence shown here is derived from an EMBL/GenBank/DDBJ whole genome shotgun (WGS) entry which is preliminary data.</text>
</comment>
<dbReference type="CDD" id="cd05399">
    <property type="entry name" value="NT_Rel-Spo_like"/>
    <property type="match status" value="1"/>
</dbReference>
<proteinExistence type="predicted"/>
<dbReference type="Proteomes" id="UP001597302">
    <property type="component" value="Unassembled WGS sequence"/>
</dbReference>
<sequence length="277" mass="31729">RYDTVIDKLTSGRSHDLSTMHDIAGVRAIFRSIDEISDFRSQMRISKAQHKILHEDNKFDYISSPKASGYRGIHEVMERQVGSKSGSAWNGLKFEVQLRTAIQHAWATAVEIYDDTQLARFKFQSSQNPAYEQFLIVSEMFARVHENAFGCLKEKSDTELVKRFTELENSTHTVTMIHGLQVAVNYKPLEKNSILQRTHSGELVVHPFSSFPRALREISRIESMPETLNAVLVGAKTPYHIREAFRNYFEDTADFVALLDEALLSIRGSHEIDLWHT</sequence>
<dbReference type="InterPro" id="IPR007685">
    <property type="entry name" value="RelA_SpoT"/>
</dbReference>
<dbReference type="PANTHER" id="PTHR47837">
    <property type="entry name" value="GTP PYROPHOSPHOKINASE YJBM"/>
    <property type="match status" value="1"/>
</dbReference>
<protein>
    <submittedName>
        <fullName evidence="2">RelA/SpoT domain-containing protein</fullName>
    </submittedName>
</protein>
<dbReference type="RefSeq" id="WP_379107660.1">
    <property type="nucleotide sequence ID" value="NZ_JBHTOQ010000059.1"/>
</dbReference>
<evidence type="ECO:0000313" key="2">
    <source>
        <dbReference type="EMBL" id="MFD1483466.1"/>
    </source>
</evidence>
<dbReference type="Pfam" id="PF04607">
    <property type="entry name" value="RelA_SpoT"/>
    <property type="match status" value="1"/>
</dbReference>
<dbReference type="InterPro" id="IPR052366">
    <property type="entry name" value="GTP_Pyrophosphokinase"/>
</dbReference>
<dbReference type="EMBL" id="JBHTOQ010000059">
    <property type="protein sequence ID" value="MFD1483466.1"/>
    <property type="molecule type" value="Genomic_DNA"/>
</dbReference>
<evidence type="ECO:0000313" key="3">
    <source>
        <dbReference type="Proteomes" id="UP001597302"/>
    </source>
</evidence>
<dbReference type="SUPFAM" id="SSF81301">
    <property type="entry name" value="Nucleotidyltransferase"/>
    <property type="match status" value="1"/>
</dbReference>
<accession>A0ABW4E2T7</accession>
<reference evidence="3" key="1">
    <citation type="journal article" date="2019" name="Int. J. Syst. Evol. Microbiol.">
        <title>The Global Catalogue of Microorganisms (GCM) 10K type strain sequencing project: providing services to taxonomists for standard genome sequencing and annotation.</title>
        <authorList>
            <consortium name="The Broad Institute Genomics Platform"/>
            <consortium name="The Broad Institute Genome Sequencing Center for Infectious Disease"/>
            <person name="Wu L."/>
            <person name="Ma J."/>
        </authorList>
    </citation>
    <scope>NUCLEOTIDE SEQUENCE [LARGE SCALE GENOMIC DNA]</scope>
    <source>
        <strain evidence="3">CCM 8875</strain>
    </source>
</reference>
<dbReference type="Gene3D" id="3.30.460.10">
    <property type="entry name" value="Beta Polymerase, domain 2"/>
    <property type="match status" value="1"/>
</dbReference>
<name>A0ABW4E2T7_9RHOB</name>
<gene>
    <name evidence="2" type="ORF">ACFQ5P_19415</name>
</gene>